<reference evidence="3" key="1">
    <citation type="submission" date="2021-05" db="EMBL/GenBank/DDBJ databases">
        <authorList>
            <person name="Pietrasiak N."/>
            <person name="Ward R."/>
            <person name="Stajich J.E."/>
            <person name="Kurbessoian T."/>
        </authorList>
    </citation>
    <scope>NUCLEOTIDE SEQUENCE</scope>
    <source>
        <strain evidence="3">GSE-TBD4-15B</strain>
    </source>
</reference>
<reference evidence="3" key="2">
    <citation type="journal article" date="2022" name="Microbiol. Resour. Announc.">
        <title>Metagenome Sequencing to Explore Phylogenomics of Terrestrial Cyanobacteria.</title>
        <authorList>
            <person name="Ward R.D."/>
            <person name="Stajich J.E."/>
            <person name="Johansen J.R."/>
            <person name="Huntemann M."/>
            <person name="Clum A."/>
            <person name="Foster B."/>
            <person name="Foster B."/>
            <person name="Roux S."/>
            <person name="Palaniappan K."/>
            <person name="Varghese N."/>
            <person name="Mukherjee S."/>
            <person name="Reddy T.B.K."/>
            <person name="Daum C."/>
            <person name="Copeland A."/>
            <person name="Chen I.A."/>
            <person name="Ivanova N.N."/>
            <person name="Kyrpides N.C."/>
            <person name="Shapiro N."/>
            <person name="Eloe-Fadrosh E.A."/>
            <person name="Pietrasiak N."/>
        </authorList>
    </citation>
    <scope>NUCLEOTIDE SEQUENCE</scope>
    <source>
        <strain evidence="3">GSE-TBD4-15B</strain>
    </source>
</reference>
<feature type="transmembrane region" description="Helical" evidence="2">
    <location>
        <begin position="38"/>
        <end position="56"/>
    </location>
</feature>
<keyword evidence="2" id="KW-0472">Membrane</keyword>
<gene>
    <name evidence="3" type="ORF">KME07_11205</name>
</gene>
<evidence type="ECO:0000313" key="3">
    <source>
        <dbReference type="EMBL" id="MBW4465991.1"/>
    </source>
</evidence>
<dbReference type="InterPro" id="IPR010004">
    <property type="entry name" value="Uncharacterised_Ycf66"/>
</dbReference>
<accession>A0A951U4Y9</accession>
<feature type="transmembrane region" description="Helical" evidence="2">
    <location>
        <begin position="6"/>
        <end position="26"/>
    </location>
</feature>
<protein>
    <submittedName>
        <fullName evidence="3">Ycf66 family protein</fullName>
    </submittedName>
</protein>
<dbReference type="Pfam" id="PF07444">
    <property type="entry name" value="Ycf66_N"/>
    <property type="match status" value="1"/>
</dbReference>
<evidence type="ECO:0000256" key="1">
    <source>
        <dbReference type="SAM" id="MobiDB-lite"/>
    </source>
</evidence>
<feature type="transmembrane region" description="Helical" evidence="2">
    <location>
        <begin position="62"/>
        <end position="79"/>
    </location>
</feature>
<proteinExistence type="predicted"/>
<evidence type="ECO:0000313" key="4">
    <source>
        <dbReference type="Proteomes" id="UP000707356"/>
    </source>
</evidence>
<dbReference type="Proteomes" id="UP000707356">
    <property type="component" value="Unassembled WGS sequence"/>
</dbReference>
<feature type="compositionally biased region" description="Basic and acidic residues" evidence="1">
    <location>
        <begin position="180"/>
        <end position="189"/>
    </location>
</feature>
<feature type="region of interest" description="Disordered" evidence="1">
    <location>
        <begin position="124"/>
        <end position="253"/>
    </location>
</feature>
<sequence>MLNWSLGLGGILGITLALAGVGLYFLRTLRPNLARDHDIVFAAVALLCGGILLFQSWRLDPILQFAQFLSIGSAVWFAYETIRLRGITTEQAKRSTPLVDDERPVSRVYRAELDELTPLDEQRNVTRRIRGSRDGRPDDYRDDYRADSRLDSRSSSYENDRGRDERGGRDSHRQSSRPLPPDRDSRGWDEGGEPSRGMRESIRDNSFSPRRTGSDRPAPSPRRRGGDADYVDYRPIDLPEGSDGSNSPKDEWR</sequence>
<name>A0A951U4Y9_9CYAN</name>
<comment type="caution">
    <text evidence="3">The sequence shown here is derived from an EMBL/GenBank/DDBJ whole genome shotgun (WGS) entry which is preliminary data.</text>
</comment>
<feature type="compositionally biased region" description="Basic and acidic residues" evidence="1">
    <location>
        <begin position="224"/>
        <end position="237"/>
    </location>
</feature>
<organism evidence="3 4">
    <name type="scientific">Pegethrix bostrychoides GSE-TBD4-15B</name>
    <dbReference type="NCBI Taxonomy" id="2839662"/>
    <lineage>
        <taxon>Bacteria</taxon>
        <taxon>Bacillati</taxon>
        <taxon>Cyanobacteriota</taxon>
        <taxon>Cyanophyceae</taxon>
        <taxon>Oculatellales</taxon>
        <taxon>Oculatellaceae</taxon>
        <taxon>Pegethrix</taxon>
    </lineage>
</organism>
<evidence type="ECO:0000256" key="2">
    <source>
        <dbReference type="SAM" id="Phobius"/>
    </source>
</evidence>
<keyword evidence="2" id="KW-1133">Transmembrane helix</keyword>
<feature type="compositionally biased region" description="Basic and acidic residues" evidence="1">
    <location>
        <begin position="131"/>
        <end position="173"/>
    </location>
</feature>
<dbReference type="EMBL" id="JAHHHV010000065">
    <property type="protein sequence ID" value="MBW4465991.1"/>
    <property type="molecule type" value="Genomic_DNA"/>
</dbReference>
<keyword evidence="2" id="KW-0812">Transmembrane</keyword>
<dbReference type="AlphaFoldDB" id="A0A951U4Y9"/>